<proteinExistence type="predicted"/>
<organism evidence="2 3">
    <name type="scientific">Canavalia gladiata</name>
    <name type="common">Sword bean</name>
    <name type="synonym">Dolichos gladiatus</name>
    <dbReference type="NCBI Taxonomy" id="3824"/>
    <lineage>
        <taxon>Eukaryota</taxon>
        <taxon>Viridiplantae</taxon>
        <taxon>Streptophyta</taxon>
        <taxon>Embryophyta</taxon>
        <taxon>Tracheophyta</taxon>
        <taxon>Spermatophyta</taxon>
        <taxon>Magnoliopsida</taxon>
        <taxon>eudicotyledons</taxon>
        <taxon>Gunneridae</taxon>
        <taxon>Pentapetalae</taxon>
        <taxon>rosids</taxon>
        <taxon>fabids</taxon>
        <taxon>Fabales</taxon>
        <taxon>Fabaceae</taxon>
        <taxon>Papilionoideae</taxon>
        <taxon>50 kb inversion clade</taxon>
        <taxon>NPAAA clade</taxon>
        <taxon>indigoferoid/millettioid clade</taxon>
        <taxon>Phaseoleae</taxon>
        <taxon>Canavalia</taxon>
    </lineage>
</organism>
<dbReference type="AlphaFoldDB" id="A0AAN9KB95"/>
<accession>A0AAN9KB95</accession>
<reference evidence="2 3" key="1">
    <citation type="submission" date="2024-01" db="EMBL/GenBank/DDBJ databases">
        <title>The genomes of 5 underutilized Papilionoideae crops provide insights into root nodulation and disease resistanc.</title>
        <authorList>
            <person name="Jiang F."/>
        </authorList>
    </citation>
    <scope>NUCLEOTIDE SEQUENCE [LARGE SCALE GENOMIC DNA]</scope>
    <source>
        <strain evidence="2">LVBAO_FW01</strain>
        <tissue evidence="2">Leaves</tissue>
    </source>
</reference>
<dbReference type="Proteomes" id="UP001367508">
    <property type="component" value="Unassembled WGS sequence"/>
</dbReference>
<sequence length="143" mass="16365">MTGILNLAVVSLLAQARIRVWWSWCRPPLRVAFCFYNSVLLSTSENEHTSDWLGIEASTRLKDLLDYCFPNCSYLLYFYVKCYDFVVHEISLLLAMENSKGSFILDDFAIQIRNGFSHFFGSCCSCWEIDILLQGVLVAAVII</sequence>
<name>A0AAN9KB95_CANGL</name>
<evidence type="ECO:0000313" key="3">
    <source>
        <dbReference type="Proteomes" id="UP001367508"/>
    </source>
</evidence>
<feature type="chain" id="PRO_5043043978" evidence="1">
    <location>
        <begin position="17"/>
        <end position="143"/>
    </location>
</feature>
<comment type="caution">
    <text evidence="2">The sequence shown here is derived from an EMBL/GenBank/DDBJ whole genome shotgun (WGS) entry which is preliminary data.</text>
</comment>
<keyword evidence="1" id="KW-0732">Signal</keyword>
<evidence type="ECO:0000256" key="1">
    <source>
        <dbReference type="SAM" id="SignalP"/>
    </source>
</evidence>
<gene>
    <name evidence="2" type="ORF">VNO77_39523</name>
</gene>
<protein>
    <submittedName>
        <fullName evidence="2">Uncharacterized protein</fullName>
    </submittedName>
</protein>
<keyword evidence="3" id="KW-1185">Reference proteome</keyword>
<feature type="signal peptide" evidence="1">
    <location>
        <begin position="1"/>
        <end position="16"/>
    </location>
</feature>
<evidence type="ECO:0000313" key="2">
    <source>
        <dbReference type="EMBL" id="KAK7314307.1"/>
    </source>
</evidence>
<dbReference type="EMBL" id="JAYMYQ010000009">
    <property type="protein sequence ID" value="KAK7314307.1"/>
    <property type="molecule type" value="Genomic_DNA"/>
</dbReference>